<sequence length="58" mass="6334">MAEAIDAHDQAILLPQVLALDEELRSESFPEAAPVGSCAPTGAGERGSARLHWRIHWR</sequence>
<evidence type="ECO:0000313" key="1">
    <source>
        <dbReference type="EMBL" id="MFC5830685.1"/>
    </source>
</evidence>
<dbReference type="EMBL" id="JBHSPA010000056">
    <property type="protein sequence ID" value="MFC5830685.1"/>
    <property type="molecule type" value="Genomic_DNA"/>
</dbReference>
<organism evidence="1 2">
    <name type="scientific">Nonomuraea insulae</name>
    <dbReference type="NCBI Taxonomy" id="1616787"/>
    <lineage>
        <taxon>Bacteria</taxon>
        <taxon>Bacillati</taxon>
        <taxon>Actinomycetota</taxon>
        <taxon>Actinomycetes</taxon>
        <taxon>Streptosporangiales</taxon>
        <taxon>Streptosporangiaceae</taxon>
        <taxon>Nonomuraea</taxon>
    </lineage>
</organism>
<gene>
    <name evidence="1" type="ORF">ACFPZ3_43115</name>
</gene>
<accession>A0ABW1D0D4</accession>
<evidence type="ECO:0000313" key="2">
    <source>
        <dbReference type="Proteomes" id="UP001596058"/>
    </source>
</evidence>
<comment type="caution">
    <text evidence="1">The sequence shown here is derived from an EMBL/GenBank/DDBJ whole genome shotgun (WGS) entry which is preliminary data.</text>
</comment>
<reference evidence="2" key="1">
    <citation type="journal article" date="2019" name="Int. J. Syst. Evol. Microbiol.">
        <title>The Global Catalogue of Microorganisms (GCM) 10K type strain sequencing project: providing services to taxonomists for standard genome sequencing and annotation.</title>
        <authorList>
            <consortium name="The Broad Institute Genomics Platform"/>
            <consortium name="The Broad Institute Genome Sequencing Center for Infectious Disease"/>
            <person name="Wu L."/>
            <person name="Ma J."/>
        </authorList>
    </citation>
    <scope>NUCLEOTIDE SEQUENCE [LARGE SCALE GENOMIC DNA]</scope>
    <source>
        <strain evidence="2">CCUG 53903</strain>
    </source>
</reference>
<dbReference type="Proteomes" id="UP001596058">
    <property type="component" value="Unassembled WGS sequence"/>
</dbReference>
<protein>
    <submittedName>
        <fullName evidence="1">Uncharacterized protein</fullName>
    </submittedName>
</protein>
<keyword evidence="2" id="KW-1185">Reference proteome</keyword>
<dbReference type="RefSeq" id="WP_379520167.1">
    <property type="nucleotide sequence ID" value="NZ_JBHSPA010000056.1"/>
</dbReference>
<name>A0ABW1D0D4_9ACTN</name>
<proteinExistence type="predicted"/>